<dbReference type="PANTHER" id="PTHR46714:SF6">
    <property type="entry name" value="TRANSCRIPTIONAL ACTIVATOR HAC1"/>
    <property type="match status" value="1"/>
</dbReference>
<proteinExistence type="inferred from homology"/>
<evidence type="ECO:0000256" key="7">
    <source>
        <dbReference type="ARBA" id="ARBA00023242"/>
    </source>
</evidence>
<organism evidence="11 12">
    <name type="scientific">Candida albicans (strain SC5314 / ATCC MYA-2876)</name>
    <name type="common">Yeast</name>
    <dbReference type="NCBI Taxonomy" id="237561"/>
    <lineage>
        <taxon>Eukaryota</taxon>
        <taxon>Fungi</taxon>
        <taxon>Dikarya</taxon>
        <taxon>Ascomycota</taxon>
        <taxon>Saccharomycotina</taxon>
        <taxon>Pichiomycetes</taxon>
        <taxon>Debaryomycetaceae</taxon>
        <taxon>Candida/Lodderomyces clade</taxon>
        <taxon>Candida</taxon>
    </lineage>
</organism>
<feature type="compositionally biased region" description="Acidic residues" evidence="8">
    <location>
        <begin position="166"/>
        <end position="177"/>
    </location>
</feature>
<dbReference type="SUPFAM" id="SSF57959">
    <property type="entry name" value="Leucine zipper domain"/>
    <property type="match status" value="1"/>
</dbReference>
<dbReference type="GeneID" id="3639849"/>
<dbReference type="GO" id="GO:0010570">
    <property type="term" value="P:regulation of filamentous growth"/>
    <property type="evidence" value="ECO:0000315"/>
    <property type="project" value="CGD"/>
</dbReference>
<dbReference type="GO" id="GO:0003677">
    <property type="term" value="F:DNA binding"/>
    <property type="evidence" value="ECO:0007669"/>
    <property type="project" value="UniProtKB-KW"/>
</dbReference>
<sequence length="367" mass="41528">MELTVDNTNTTSNIDDLSVATPTSLMTSTTTSPSMSTSTSSHSNTLDIDPATFKSTLPPRKRAKTQEEKEQRKIERILRNRRAAHASREKKRKHVEYLENYVLKLETNLMKLNNNYNQAFELLTKDNQELLLSKLEVLDDVSDLKEQIHSNMSGTRRSHNKKSNDEDIEEEDEDEHQEEGHVEKQEIKKEEPVSKKRKLNTKTKSKTKTKSSNKTMTSTPPSSVSSLSPDVTNFSGTNTTMSSPIQIKKEFNIDNIFIKKEFSQSPLQPTHQPEQQEQQHEIYLKSESKDAFWNYPSPLSFHDSPLQIDIDTSSSSSTSPSSSSSLISSSGPTNHSIADLAEPIESFQLDFDDFFSILGDDVEVHKV</sequence>
<keyword evidence="4" id="KW-0238">DNA-binding</keyword>
<dbReference type="CDD" id="cd14710">
    <property type="entry name" value="bZIP_HAC1-like"/>
    <property type="match status" value="1"/>
</dbReference>
<evidence type="ECO:0000259" key="9">
    <source>
        <dbReference type="PROSITE" id="PS00036"/>
    </source>
</evidence>
<evidence type="ECO:0000256" key="1">
    <source>
        <dbReference type="ARBA" id="ARBA00004123"/>
    </source>
</evidence>
<dbReference type="FunFam" id="1.20.5.170:FF:000101">
    <property type="entry name" value="BZIP transcription factor HacA"/>
    <property type="match status" value="1"/>
</dbReference>
<dbReference type="STRING" id="237561.A0A1D8PDR2"/>
<dbReference type="GO" id="GO:0006986">
    <property type="term" value="P:response to unfolded protein"/>
    <property type="evidence" value="ECO:0007669"/>
    <property type="project" value="UniProtKB-KW"/>
</dbReference>
<feature type="region of interest" description="Disordered" evidence="8">
    <location>
        <begin position="304"/>
        <end position="334"/>
    </location>
</feature>
<feature type="compositionally biased region" description="Low complexity" evidence="8">
    <location>
        <begin position="313"/>
        <end position="330"/>
    </location>
</feature>
<feature type="compositionally biased region" description="Low complexity" evidence="8">
    <location>
        <begin position="212"/>
        <end position="229"/>
    </location>
</feature>
<dbReference type="VEuPathDB" id="FungiDB:C1_06130C_A"/>
<evidence type="ECO:0000256" key="4">
    <source>
        <dbReference type="ARBA" id="ARBA00023125"/>
    </source>
</evidence>
<feature type="region of interest" description="Disordered" evidence="8">
    <location>
        <begin position="1"/>
        <end position="71"/>
    </location>
</feature>
<reference evidence="11 12" key="2">
    <citation type="journal article" date="2007" name="Genome Biol.">
        <title>Assembly of the Candida albicans genome into sixteen supercontigs aligned on the eight chromosomes.</title>
        <authorList>
            <person name="van het Hoog M."/>
            <person name="Rast T.J."/>
            <person name="Martchenko M."/>
            <person name="Grindle S."/>
            <person name="Dignard D."/>
            <person name="Hogues H."/>
            <person name="Cuomo C."/>
            <person name="Berriman M."/>
            <person name="Scherer S."/>
            <person name="Magee B.B."/>
            <person name="Whiteway M."/>
            <person name="Chibana H."/>
            <person name="Nantel A."/>
            <person name="Magee P.T."/>
        </authorList>
    </citation>
    <scope>GENOME REANNOTATION</scope>
    <source>
        <strain evidence="12">SC5314 / ATCC MYA-2876</strain>
    </source>
</reference>
<feature type="region of interest" description="Disordered" evidence="8">
    <location>
        <begin position="149"/>
        <end position="241"/>
    </location>
</feature>
<feature type="domain" description="BZIP" evidence="9">
    <location>
        <begin position="76"/>
        <end position="90"/>
    </location>
</feature>
<dbReference type="InterPro" id="IPR044280">
    <property type="entry name" value="Hac1/HY5"/>
</dbReference>
<dbReference type="GO" id="GO:0031505">
    <property type="term" value="P:fungal-type cell wall organization"/>
    <property type="evidence" value="ECO:0000315"/>
    <property type="project" value="CGD"/>
</dbReference>
<protein>
    <submittedName>
        <fullName evidence="11">Transcription factor</fullName>
    </submittedName>
</protein>
<dbReference type="Gene3D" id="1.20.5.170">
    <property type="match status" value="1"/>
</dbReference>
<feature type="compositionally biased region" description="Polar residues" evidence="8">
    <location>
        <begin position="230"/>
        <end position="241"/>
    </location>
</feature>
<dbReference type="OMA" id="DAFWNYP"/>
<dbReference type="EMBL" id="CP017623">
    <property type="protein sequence ID" value="AOW26277.1"/>
    <property type="molecule type" value="Genomic_DNA"/>
</dbReference>
<evidence type="ECO:0000256" key="3">
    <source>
        <dbReference type="ARBA" id="ARBA00023015"/>
    </source>
</evidence>
<dbReference type="GO" id="GO:0030448">
    <property type="term" value="P:hyphal growth"/>
    <property type="evidence" value="ECO:0000315"/>
    <property type="project" value="CGD"/>
</dbReference>
<dbReference type="KEGG" id="cal:CAALFM_C106130CA"/>
<keyword evidence="3" id="KW-0805">Transcription regulation</keyword>
<dbReference type="PANTHER" id="PTHR46714">
    <property type="entry name" value="TRANSCRIPTIONAL ACTIVATOR HAC1"/>
    <property type="match status" value="1"/>
</dbReference>
<dbReference type="InterPro" id="IPR004827">
    <property type="entry name" value="bZIP"/>
</dbReference>
<keyword evidence="7" id="KW-0539">Nucleus</keyword>
<feature type="compositionally biased region" description="Low complexity" evidence="8">
    <location>
        <begin position="21"/>
        <end position="46"/>
    </location>
</feature>
<comment type="subcellular location">
    <subcellularLocation>
        <location evidence="1">Nucleus</location>
    </subcellularLocation>
</comment>
<dbReference type="OrthoDB" id="674948at2759"/>
<reference evidence="11 12" key="3">
    <citation type="journal article" date="2013" name="Genome Biol.">
        <title>Assembly of a phased diploid Candida albicans genome facilitates allele-specific measurements and provides a simple model for repeat and indel structure.</title>
        <authorList>
            <person name="Muzzey D."/>
            <person name="Schwartz K."/>
            <person name="Weissman J.S."/>
            <person name="Sherlock G."/>
        </authorList>
    </citation>
    <scope>NUCLEOTIDE SEQUENCE [LARGE SCALE GENOMIC DNA]</scope>
    <source>
        <strain evidence="12">SC5314 / ATCC MYA-2876</strain>
    </source>
</reference>
<evidence type="ECO:0000256" key="6">
    <source>
        <dbReference type="ARBA" id="ARBA00023230"/>
    </source>
</evidence>
<keyword evidence="5" id="KW-0804">Transcription</keyword>
<accession>A0A1D8PDR2</accession>
<evidence type="ECO:0000256" key="2">
    <source>
        <dbReference type="ARBA" id="ARBA00007163"/>
    </source>
</evidence>
<feature type="compositionally biased region" description="Basic and acidic residues" evidence="8">
    <location>
        <begin position="178"/>
        <end position="194"/>
    </location>
</feature>
<dbReference type="Proteomes" id="UP000000559">
    <property type="component" value="Chromosome 1"/>
</dbReference>
<comment type="similarity">
    <text evidence="2">Belongs to the bZIP family.</text>
</comment>
<dbReference type="AlphaFoldDB" id="A0A1D8PDR2"/>
<dbReference type="GO" id="GO:0003700">
    <property type="term" value="F:DNA-binding transcription factor activity"/>
    <property type="evidence" value="ECO:0000247"/>
    <property type="project" value="CGD"/>
</dbReference>
<feature type="compositionally biased region" description="Basic residues" evidence="8">
    <location>
        <begin position="195"/>
        <end position="211"/>
    </location>
</feature>
<dbReference type="SMR" id="A0A1D8PDR2"/>
<evidence type="ECO:0000256" key="8">
    <source>
        <dbReference type="SAM" id="MobiDB-lite"/>
    </source>
</evidence>
<dbReference type="GO" id="GO:0045944">
    <property type="term" value="P:positive regulation of transcription by RNA polymerase II"/>
    <property type="evidence" value="ECO:0000315"/>
    <property type="project" value="CGD"/>
</dbReference>
<evidence type="ECO:0000313" key="10">
    <source>
        <dbReference type="CGD" id="CAL0000199458"/>
    </source>
</evidence>
<dbReference type="RefSeq" id="XP_019330657.1">
    <property type="nucleotide sequence ID" value="XM_019475112.1"/>
</dbReference>
<dbReference type="InParanoid" id="A0A1D8PDR2"/>
<dbReference type="CGD" id="CAL0000199458">
    <property type="gene designation" value="HAC1"/>
</dbReference>
<dbReference type="GO" id="GO:0033554">
    <property type="term" value="P:cellular response to stress"/>
    <property type="evidence" value="ECO:0000315"/>
    <property type="project" value="CGD"/>
</dbReference>
<keyword evidence="6" id="KW-0834">Unfolded protein response</keyword>
<dbReference type="GO" id="GO:0005634">
    <property type="term" value="C:nucleus"/>
    <property type="evidence" value="ECO:0000247"/>
    <property type="project" value="CGD"/>
</dbReference>
<evidence type="ECO:0000313" key="12">
    <source>
        <dbReference type="Proteomes" id="UP000000559"/>
    </source>
</evidence>
<name>A0A1D8PDR2_CANAL</name>
<evidence type="ECO:0000256" key="5">
    <source>
        <dbReference type="ARBA" id="ARBA00023163"/>
    </source>
</evidence>
<keyword evidence="12" id="KW-1185">Reference proteome</keyword>
<evidence type="ECO:0000313" key="11">
    <source>
        <dbReference type="EMBL" id="AOW26277.1"/>
    </source>
</evidence>
<feature type="compositionally biased region" description="Polar residues" evidence="8">
    <location>
        <begin position="1"/>
        <end position="15"/>
    </location>
</feature>
<dbReference type="SMART" id="SM00338">
    <property type="entry name" value="BRLZ"/>
    <property type="match status" value="1"/>
</dbReference>
<dbReference type="InterPro" id="IPR046347">
    <property type="entry name" value="bZIP_sf"/>
</dbReference>
<dbReference type="PROSITE" id="PS00036">
    <property type="entry name" value="BZIP_BASIC"/>
    <property type="match status" value="1"/>
</dbReference>
<reference evidence="11 12" key="1">
    <citation type="journal article" date="2004" name="Proc. Natl. Acad. Sci. U.S.A.">
        <title>The diploid genome sequence of Candida albicans.</title>
        <authorList>
            <person name="Jones T."/>
            <person name="Federspiel N.A."/>
            <person name="Chibana H."/>
            <person name="Dungan J."/>
            <person name="Kalman S."/>
            <person name="Magee B.B."/>
            <person name="Newport G."/>
            <person name="Thorstenson Y.R."/>
            <person name="Agabian N."/>
            <person name="Magee P.T."/>
            <person name="Davis R.W."/>
            <person name="Scherer S."/>
        </authorList>
    </citation>
    <scope>NUCLEOTIDE SEQUENCE [LARGE SCALE GENOMIC DNA]</scope>
    <source>
        <strain evidence="12">SC5314 / ATCC MYA-2876</strain>
    </source>
</reference>
<dbReference type="GO" id="GO:0000981">
    <property type="term" value="F:DNA-binding transcription factor activity, RNA polymerase II-specific"/>
    <property type="evidence" value="ECO:0007669"/>
    <property type="project" value="InterPro"/>
</dbReference>
<gene>
    <name evidence="10 11" type="primary">HAC1</name>
    <name evidence="11" type="ordered locus">CAALFM_C106130CA</name>
    <name evidence="10" type="ordered locus">orf19.9968</name>
</gene>
<dbReference type="eggNOG" id="ENOG502S526">
    <property type="taxonomic scope" value="Eukaryota"/>
</dbReference>